<feature type="non-terminal residue" evidence="2">
    <location>
        <position position="94"/>
    </location>
</feature>
<name>A0ABX1FYD1_9PSEU</name>
<evidence type="ECO:0000313" key="3">
    <source>
        <dbReference type="Proteomes" id="UP001515943"/>
    </source>
</evidence>
<feature type="region of interest" description="Disordered" evidence="1">
    <location>
        <begin position="1"/>
        <end position="67"/>
    </location>
</feature>
<keyword evidence="3" id="KW-1185">Reference proteome</keyword>
<accession>A0ABX1FYD1</accession>
<dbReference type="EMBL" id="VSRL01000524">
    <property type="protein sequence ID" value="NKE64073.1"/>
    <property type="molecule type" value="Genomic_DNA"/>
</dbReference>
<feature type="compositionally biased region" description="Basic and acidic residues" evidence="1">
    <location>
        <begin position="58"/>
        <end position="67"/>
    </location>
</feature>
<gene>
    <name evidence="2" type="ORF">FXN61_48265</name>
</gene>
<evidence type="ECO:0000313" key="2">
    <source>
        <dbReference type="EMBL" id="NKE64073.1"/>
    </source>
</evidence>
<protein>
    <submittedName>
        <fullName evidence="2">Uncharacterized protein</fullName>
    </submittedName>
</protein>
<proteinExistence type="predicted"/>
<dbReference type="RefSeq" id="WP_167980611.1">
    <property type="nucleotide sequence ID" value="NZ_VSRL01000524.1"/>
</dbReference>
<comment type="caution">
    <text evidence="2">The sequence shown here is derived from an EMBL/GenBank/DDBJ whole genome shotgun (WGS) entry which is preliminary data.</text>
</comment>
<sequence>MAFTELADPIDTGLRRGSTLPPLPLGQLRAHVVPQAGDQRLPPRPLISRQHTGQVIGERGRRTPRERVDPVRGTQFEHALQLLRAEELRRRRSQ</sequence>
<dbReference type="Proteomes" id="UP001515943">
    <property type="component" value="Unassembled WGS sequence"/>
</dbReference>
<evidence type="ECO:0000256" key="1">
    <source>
        <dbReference type="SAM" id="MobiDB-lite"/>
    </source>
</evidence>
<reference evidence="2 3" key="1">
    <citation type="submission" date="2019-08" db="EMBL/GenBank/DDBJ databases">
        <title>Lentzea from Indian Himalayas.</title>
        <authorList>
            <person name="Mandal S."/>
            <person name="Mallick Gupta A."/>
            <person name="Maiti P.K."/>
            <person name="Sarkar J."/>
            <person name="Mandal S."/>
        </authorList>
    </citation>
    <scope>NUCLEOTIDE SEQUENCE [LARGE SCALE GENOMIC DNA]</scope>
    <source>
        <strain evidence="2 3">PSKA42</strain>
    </source>
</reference>
<organism evidence="2 3">
    <name type="scientific">Lentzea indica</name>
    <dbReference type="NCBI Taxonomy" id="2604800"/>
    <lineage>
        <taxon>Bacteria</taxon>
        <taxon>Bacillati</taxon>
        <taxon>Actinomycetota</taxon>
        <taxon>Actinomycetes</taxon>
        <taxon>Pseudonocardiales</taxon>
        <taxon>Pseudonocardiaceae</taxon>
        <taxon>Lentzea</taxon>
    </lineage>
</organism>